<feature type="transmembrane region" description="Helical" evidence="1">
    <location>
        <begin position="351"/>
        <end position="370"/>
    </location>
</feature>
<keyword evidence="1" id="KW-0812">Transmembrane</keyword>
<sequence length="607" mass="67309">MRLENVKPILMVLGIAITSVLAISVRYAPSSASYSIYNPDWDGLSNLIAMGVRPITDYSTVIGQDHDSALLIIPRLELDQHDVNTLLRYLRLGGMVIIADDRGIANPFLRRFGIEIVNVSVLDPVFNYRSPRLPLVYARYGGSSYVVVLNVPAYLKVFESGWRAIGRTSIYAFTDLDGDGVRDVNEPSNSFIAIACREVGRGMLCVISDPDLFINSMLYLHNNSDFLKALTSGRRIYLDVKHLSMPLLDVVRYTLFGAKTLQIRVVLISLLIALSMVSTYLCRLAAIQLNRVATLFAIYISILTVLNTFIHGDLPALALAIAIPIALTLRRTHYVLPIATASMLYLGREPLFIAMLIPIALAYPKMFIGVEKQFRDIDFFGNSSRKALKVLSIYIPALVVEPSAIDIYLTILTALSAHCLWRYIELGRVKLKTPSEVVKGILGKDLYIQLLVETSKRVRIYAELQGVFLAMEVRGRSIVAIPYRAMRLGFQRLQLRVVVEDLDGVAARRYRLSIAVNVIPTTKMAIEILESSLAGLIESVGMALAYGRSGVGIGVRGRGSSGRVGRGVARFIYIDLYRSGVGIKKSRVGEYTGVREYVPGDDIRSIH</sequence>
<evidence type="ECO:0000313" key="3">
    <source>
        <dbReference type="EMBL" id="HIP57079.1"/>
    </source>
</evidence>
<feature type="transmembrane region" description="Helical" evidence="1">
    <location>
        <begin position="261"/>
        <end position="282"/>
    </location>
</feature>
<accession>A0A833DUD3</accession>
<keyword evidence="1" id="KW-0472">Membrane</keyword>
<evidence type="ECO:0000259" key="2">
    <source>
        <dbReference type="Pfam" id="PF14258"/>
    </source>
</evidence>
<evidence type="ECO:0000313" key="4">
    <source>
        <dbReference type="Proteomes" id="UP000605805"/>
    </source>
</evidence>
<comment type="caution">
    <text evidence="3">The sequence shown here is derived from an EMBL/GenBank/DDBJ whole genome shotgun (WGS) entry which is preliminary data.</text>
</comment>
<feature type="transmembrane region" description="Helical" evidence="1">
    <location>
        <begin position="289"/>
        <end position="310"/>
    </location>
</feature>
<keyword evidence="1" id="KW-1133">Transmembrane helix</keyword>
<dbReference type="AlphaFoldDB" id="A0A833DUD3"/>
<dbReference type="EMBL" id="DQTV01000061">
    <property type="protein sequence ID" value="HIP57079.1"/>
    <property type="molecule type" value="Genomic_DNA"/>
</dbReference>
<evidence type="ECO:0000256" key="1">
    <source>
        <dbReference type="SAM" id="Phobius"/>
    </source>
</evidence>
<dbReference type="Proteomes" id="UP000605805">
    <property type="component" value="Unassembled WGS sequence"/>
</dbReference>
<name>A0A833DUD3_9CREN</name>
<feature type="domain" description="DUF4350" evidence="2">
    <location>
        <begin position="56"/>
        <end position="230"/>
    </location>
</feature>
<dbReference type="Pfam" id="PF14258">
    <property type="entry name" value="DUF4350"/>
    <property type="match status" value="1"/>
</dbReference>
<organism evidence="3 4">
    <name type="scientific">Ignisphaera aggregans</name>
    <dbReference type="NCBI Taxonomy" id="334771"/>
    <lineage>
        <taxon>Archaea</taxon>
        <taxon>Thermoproteota</taxon>
        <taxon>Thermoprotei</taxon>
        <taxon>Desulfurococcales</taxon>
        <taxon>Desulfurococcaceae</taxon>
        <taxon>Ignisphaera</taxon>
    </lineage>
</organism>
<dbReference type="InterPro" id="IPR025646">
    <property type="entry name" value="DUF4350"/>
</dbReference>
<reference evidence="3" key="1">
    <citation type="journal article" date="2020" name="ISME J.">
        <title>Gammaproteobacteria mediating utilization of methyl-, sulfur- and petroleum organic compounds in deep ocean hydrothermal plumes.</title>
        <authorList>
            <person name="Zhou Z."/>
            <person name="Liu Y."/>
            <person name="Pan J."/>
            <person name="Cron B.R."/>
            <person name="Toner B.M."/>
            <person name="Anantharaman K."/>
            <person name="Breier J.A."/>
            <person name="Dick G.J."/>
            <person name="Li M."/>
        </authorList>
    </citation>
    <scope>NUCLEOTIDE SEQUENCE</scope>
    <source>
        <strain evidence="3">SZUA-1435</strain>
    </source>
</reference>
<proteinExistence type="predicted"/>
<protein>
    <recommendedName>
        <fullName evidence="2">DUF4350 domain-containing protein</fullName>
    </recommendedName>
</protein>
<gene>
    <name evidence="3" type="ORF">EYH02_03300</name>
</gene>